<dbReference type="EMBL" id="UOFI01000067">
    <property type="protein sequence ID" value="VAW65423.1"/>
    <property type="molecule type" value="Genomic_DNA"/>
</dbReference>
<organism evidence="1">
    <name type="scientific">hydrothermal vent metagenome</name>
    <dbReference type="NCBI Taxonomy" id="652676"/>
    <lineage>
        <taxon>unclassified sequences</taxon>
        <taxon>metagenomes</taxon>
        <taxon>ecological metagenomes</taxon>
    </lineage>
</organism>
<reference evidence="1" key="1">
    <citation type="submission" date="2018-06" db="EMBL/GenBank/DDBJ databases">
        <authorList>
            <person name="Zhirakovskaya E."/>
        </authorList>
    </citation>
    <scope>NUCLEOTIDE SEQUENCE</scope>
</reference>
<sequence length="160" mass="18650">MELYIPLKTPFQISTVIICLLLIGSSATVRAEKDLHLLMVTDKSNEISPLNTQELRKLFLGVPIYRNNHQLKPMINRGDEMCYQIFLQYILGMSHKRYVRTMVSSLYRNGIKSPPVFIDIDDVAGYLREEPYSITYIYKHNLPKFDNIKVIQEIWVSRAP</sequence>
<dbReference type="AlphaFoldDB" id="A0A3B0XMT0"/>
<protein>
    <submittedName>
        <fullName evidence="1">Uncharacterized protein</fullName>
    </submittedName>
</protein>
<gene>
    <name evidence="1" type="ORF">MNBD_GAMMA09-2970</name>
</gene>
<name>A0A3B0XMT0_9ZZZZ</name>
<proteinExistence type="predicted"/>
<evidence type="ECO:0000313" key="1">
    <source>
        <dbReference type="EMBL" id="VAW65423.1"/>
    </source>
</evidence>
<accession>A0A3B0XMT0</accession>